<comment type="caution">
    <text evidence="2">The sequence shown here is derived from an EMBL/GenBank/DDBJ whole genome shotgun (WGS) entry which is preliminary data.</text>
</comment>
<keyword evidence="3" id="KW-1185">Reference proteome</keyword>
<organism evidence="2 3">
    <name type="scientific">Pelagomonas calceolata</name>
    <dbReference type="NCBI Taxonomy" id="35677"/>
    <lineage>
        <taxon>Eukaryota</taxon>
        <taxon>Sar</taxon>
        <taxon>Stramenopiles</taxon>
        <taxon>Ochrophyta</taxon>
        <taxon>Pelagophyceae</taxon>
        <taxon>Pelagomonadales</taxon>
        <taxon>Pelagomonadaceae</taxon>
        <taxon>Pelagomonas</taxon>
    </lineage>
</organism>
<evidence type="ECO:0000313" key="2">
    <source>
        <dbReference type="EMBL" id="CAH0366879.1"/>
    </source>
</evidence>
<accession>A0A8J2WTS7</accession>
<evidence type="ECO:0000313" key="3">
    <source>
        <dbReference type="Proteomes" id="UP000789595"/>
    </source>
</evidence>
<gene>
    <name evidence="2" type="ORF">PECAL_1P33920</name>
</gene>
<sequence>MPRPAKRGRADADKEFRVDPTEEDEDEEEEEPVADDDDDEEALRKKQREVDAKNGFALWGDVQRDKAKSPKGPLAFLQGNNTLGDWTPESRSLPKEIVNAYHEIGHPIKRCTTSRGYVRALMKICVECNVPFPKPGKGYTTRTWIAMLLIWCAPMRKGGRRRLQLERAAFFSYQLLKVSEKAALALAPPKPGACELCSTTAIKQLFKHFPGADEIIWGDYFKVTRVGDTFHITVLKKKTLHRDHLELSLLFRGWLCVHCNRYTLHKLDSLSSDDYKVFGRRVYVNCTTFI</sequence>
<feature type="region of interest" description="Disordered" evidence="1">
    <location>
        <begin position="1"/>
        <end position="48"/>
    </location>
</feature>
<protein>
    <submittedName>
        <fullName evidence="2">Uncharacterized protein</fullName>
    </submittedName>
</protein>
<proteinExistence type="predicted"/>
<dbReference type="AlphaFoldDB" id="A0A8J2WTS7"/>
<dbReference type="EMBL" id="CAKKNE010000001">
    <property type="protein sequence ID" value="CAH0366879.1"/>
    <property type="molecule type" value="Genomic_DNA"/>
</dbReference>
<feature type="compositionally biased region" description="Basic and acidic residues" evidence="1">
    <location>
        <begin position="8"/>
        <end position="20"/>
    </location>
</feature>
<dbReference type="Proteomes" id="UP000789595">
    <property type="component" value="Unassembled WGS sequence"/>
</dbReference>
<name>A0A8J2WTS7_9STRA</name>
<feature type="compositionally biased region" description="Acidic residues" evidence="1">
    <location>
        <begin position="21"/>
        <end position="41"/>
    </location>
</feature>
<evidence type="ECO:0000256" key="1">
    <source>
        <dbReference type="SAM" id="MobiDB-lite"/>
    </source>
</evidence>
<reference evidence="2" key="1">
    <citation type="submission" date="2021-11" db="EMBL/GenBank/DDBJ databases">
        <authorList>
            <consortium name="Genoscope - CEA"/>
            <person name="William W."/>
        </authorList>
    </citation>
    <scope>NUCLEOTIDE SEQUENCE</scope>
</reference>